<evidence type="ECO:0000256" key="1">
    <source>
        <dbReference type="SAM" id="MobiDB-lite"/>
    </source>
</evidence>
<evidence type="ECO:0000313" key="3">
    <source>
        <dbReference type="EMBL" id="RMB59433.1"/>
    </source>
</evidence>
<feature type="signal peptide" evidence="2">
    <location>
        <begin position="1"/>
        <end position="21"/>
    </location>
</feature>
<evidence type="ECO:0000313" key="4">
    <source>
        <dbReference type="Proteomes" id="UP000281985"/>
    </source>
</evidence>
<evidence type="ECO:0000256" key="2">
    <source>
        <dbReference type="SAM" id="SignalP"/>
    </source>
</evidence>
<dbReference type="AlphaFoldDB" id="A0A3M0GCX2"/>
<feature type="compositionally biased region" description="Basic residues" evidence="1">
    <location>
        <begin position="304"/>
        <end position="320"/>
    </location>
</feature>
<organism evidence="3 4">
    <name type="scientific">Dokdonia sinensis</name>
    <dbReference type="NCBI Taxonomy" id="2479847"/>
    <lineage>
        <taxon>Bacteria</taxon>
        <taxon>Pseudomonadati</taxon>
        <taxon>Bacteroidota</taxon>
        <taxon>Flavobacteriia</taxon>
        <taxon>Flavobacteriales</taxon>
        <taxon>Flavobacteriaceae</taxon>
        <taxon>Dokdonia</taxon>
    </lineage>
</organism>
<dbReference type="Pfam" id="PF13557">
    <property type="entry name" value="Phenol_MetA_deg"/>
    <property type="match status" value="1"/>
</dbReference>
<keyword evidence="2" id="KW-0732">Signal</keyword>
<keyword evidence="4" id="KW-1185">Reference proteome</keyword>
<feature type="region of interest" description="Disordered" evidence="1">
    <location>
        <begin position="293"/>
        <end position="331"/>
    </location>
</feature>
<dbReference type="EMBL" id="REFV01000006">
    <property type="protein sequence ID" value="RMB59433.1"/>
    <property type="molecule type" value="Genomic_DNA"/>
</dbReference>
<dbReference type="RefSeq" id="WP_121917071.1">
    <property type="nucleotide sequence ID" value="NZ_REFV01000006.1"/>
</dbReference>
<name>A0A3M0GCX2_9FLAO</name>
<proteinExistence type="predicted"/>
<protein>
    <submittedName>
        <fullName evidence="3">Transporter</fullName>
    </submittedName>
</protein>
<reference evidence="3 4" key="1">
    <citation type="submission" date="2018-10" db="EMBL/GenBank/DDBJ databases">
        <title>Dokdonia luteus sp. nov., isolated from sea water.</title>
        <authorList>
            <person name="Zhou L.Y."/>
            <person name="Du Z.J."/>
        </authorList>
    </citation>
    <scope>NUCLEOTIDE SEQUENCE [LARGE SCALE GENOMIC DNA]</scope>
    <source>
        <strain evidence="3 4">SH27</strain>
    </source>
</reference>
<dbReference type="InterPro" id="IPR025737">
    <property type="entry name" value="FApF"/>
</dbReference>
<accession>A0A3M0GCX2</accession>
<dbReference type="OrthoDB" id="1421312at2"/>
<comment type="caution">
    <text evidence="3">The sequence shown here is derived from an EMBL/GenBank/DDBJ whole genome shotgun (WGS) entry which is preliminary data.</text>
</comment>
<gene>
    <name evidence="3" type="ORF">EAX61_07545</name>
</gene>
<dbReference type="Proteomes" id="UP000281985">
    <property type="component" value="Unassembled WGS sequence"/>
</dbReference>
<feature type="chain" id="PRO_5017955750" evidence="2">
    <location>
        <begin position="22"/>
        <end position="331"/>
    </location>
</feature>
<sequence>MSRLLLACAVTIFALSGKTYAQYTETLNSNRPGQSQGAYAVGKNVLQFEAGYDTGSDKHQLLNTDTDIWGIDFSARYGVWKEQLEISVLGRFQNSTLNFTTGNVAQRQFSDFETLTLGAKYLFYDPGKNEEEEVNLYSYWANRKFKWKNLIPSVAVYAGANFGTKDNPFFTVQEGISPTVAIITQNNWGRWVWVNNVIGEYIGTDFPSYTWITTMTHSFTPKIAGFLEFQLINGDLYSDQIIRGGAAYLFTPDFQVDISGLFNLKDTPARQNIALGASYRFDMHNGDEKIFLDDGNTGESKLDKKMKKKAAKKAKKKNKRKDVPDFDGDGI</sequence>